<dbReference type="PANTHER" id="PTHR43153">
    <property type="entry name" value="ELECTRON TRANSFER FLAVOPROTEIN ALPHA"/>
    <property type="match status" value="1"/>
</dbReference>
<dbReference type="AlphaFoldDB" id="A0A9D1G2T4"/>
<dbReference type="Gene3D" id="3.40.50.620">
    <property type="entry name" value="HUPs"/>
    <property type="match status" value="1"/>
</dbReference>
<dbReference type="Proteomes" id="UP000886876">
    <property type="component" value="Unassembled WGS sequence"/>
</dbReference>
<proteinExistence type="inferred from homology"/>
<sequence>MEGISKNAIWVFVQQRDSHIESITFELLAKAQELKAHSGEPVCAVLMGFGVSALAPELIASGADEVLIAEHEALASYSTRPFQQALAQLARRFEPSVILYGATSVGRDLAPRVMVSLGTGLTADAIDLGYDEDGMLYQTTPAYGGSILAHIVIPERRPQMATVREGIAQPLEPDRSRRGVAESVPVEVEPDAGFELLSREPKAACGVPISEAEIIVSGGRGVKSEEEFKLLEELASLLGGQTACSRPLVDSGMLPHSKQIGQSGTTVKPKLIINVGISGSVQYRIGMQGSKLVVSINHTKNAPIFDISNYGINADLKSVLPAIIAEVKKRKQETV</sequence>
<dbReference type="InterPro" id="IPR033947">
    <property type="entry name" value="ETF_alpha_N"/>
</dbReference>
<organism evidence="5 6">
    <name type="scientific">Candidatus Scatomorpha pullistercoris</name>
    <dbReference type="NCBI Taxonomy" id="2840929"/>
    <lineage>
        <taxon>Bacteria</taxon>
        <taxon>Bacillati</taxon>
        <taxon>Bacillota</taxon>
        <taxon>Clostridia</taxon>
        <taxon>Eubacteriales</taxon>
        <taxon>Candidatus Scatomorpha</taxon>
    </lineage>
</organism>
<dbReference type="CDD" id="cd01715">
    <property type="entry name" value="ETF_alpha"/>
    <property type="match status" value="1"/>
</dbReference>
<gene>
    <name evidence="5" type="ORF">IAD42_00685</name>
</gene>
<dbReference type="GO" id="GO:0050660">
    <property type="term" value="F:flavin adenine dinucleotide binding"/>
    <property type="evidence" value="ECO:0007669"/>
    <property type="project" value="InterPro"/>
</dbReference>
<protein>
    <submittedName>
        <fullName evidence="5">Electron transfer flavoprotein subunit alpha/FixB family protein</fullName>
    </submittedName>
</protein>
<reference evidence="5" key="1">
    <citation type="submission" date="2020-10" db="EMBL/GenBank/DDBJ databases">
        <authorList>
            <person name="Gilroy R."/>
        </authorList>
    </citation>
    <scope>NUCLEOTIDE SEQUENCE</scope>
    <source>
        <strain evidence="5">ChiHecec3B27-6122</strain>
    </source>
</reference>
<dbReference type="SUPFAM" id="SSF52402">
    <property type="entry name" value="Adenine nucleotide alpha hydrolases-like"/>
    <property type="match status" value="1"/>
</dbReference>
<feature type="domain" description="Electron transfer flavoprotein alpha/beta-subunit N-terminal" evidence="4">
    <location>
        <begin position="9"/>
        <end position="200"/>
    </location>
</feature>
<dbReference type="Gene3D" id="3.40.50.1220">
    <property type="entry name" value="TPP-binding domain"/>
    <property type="match status" value="1"/>
</dbReference>
<dbReference type="SUPFAM" id="SSF52467">
    <property type="entry name" value="DHS-like NAD/FAD-binding domain"/>
    <property type="match status" value="1"/>
</dbReference>
<dbReference type="SMART" id="SM00893">
    <property type="entry name" value="ETF"/>
    <property type="match status" value="1"/>
</dbReference>
<evidence type="ECO:0000313" key="6">
    <source>
        <dbReference type="Proteomes" id="UP000886876"/>
    </source>
</evidence>
<dbReference type="Pfam" id="PF01012">
    <property type="entry name" value="ETF"/>
    <property type="match status" value="1"/>
</dbReference>
<feature type="binding site" evidence="3">
    <location>
        <position position="220"/>
    </location>
    <ligand>
        <name>FAD</name>
        <dbReference type="ChEBI" id="CHEBI:57692"/>
    </ligand>
</feature>
<dbReference type="GO" id="GO:0033539">
    <property type="term" value="P:fatty acid beta-oxidation using acyl-CoA dehydrogenase"/>
    <property type="evidence" value="ECO:0007669"/>
    <property type="project" value="TreeGrafter"/>
</dbReference>
<dbReference type="PIRSF" id="PIRSF000089">
    <property type="entry name" value="Electra_flavoP_a"/>
    <property type="match status" value="1"/>
</dbReference>
<comment type="similarity">
    <text evidence="1">Belongs to the ETF alpha-subunit/FixB family.</text>
</comment>
<feature type="binding site" evidence="3">
    <location>
        <position position="297"/>
    </location>
    <ligand>
        <name>FAD</name>
        <dbReference type="ChEBI" id="CHEBI:57692"/>
    </ligand>
</feature>
<feature type="binding site" evidence="3">
    <location>
        <begin position="259"/>
        <end position="263"/>
    </location>
    <ligand>
        <name>FAD</name>
        <dbReference type="ChEBI" id="CHEBI:57692"/>
    </ligand>
</feature>
<evidence type="ECO:0000256" key="3">
    <source>
        <dbReference type="PIRSR" id="PIRSR000089-1"/>
    </source>
</evidence>
<dbReference type="InterPro" id="IPR014731">
    <property type="entry name" value="ETF_asu_C"/>
</dbReference>
<keyword evidence="3" id="KW-0274">FAD</keyword>
<evidence type="ECO:0000313" key="5">
    <source>
        <dbReference type="EMBL" id="HIS96470.1"/>
    </source>
</evidence>
<dbReference type="InterPro" id="IPR029035">
    <property type="entry name" value="DHS-like_NAD/FAD-binding_dom"/>
</dbReference>
<comment type="caution">
    <text evidence="5">The sequence shown here is derived from an EMBL/GenBank/DDBJ whole genome shotgun (WGS) entry which is preliminary data.</text>
</comment>
<dbReference type="InterPro" id="IPR001308">
    <property type="entry name" value="ETF_a/FixB"/>
</dbReference>
<reference evidence="5" key="2">
    <citation type="journal article" date="2021" name="PeerJ">
        <title>Extensive microbial diversity within the chicken gut microbiome revealed by metagenomics and culture.</title>
        <authorList>
            <person name="Gilroy R."/>
            <person name="Ravi A."/>
            <person name="Getino M."/>
            <person name="Pursley I."/>
            <person name="Horton D.L."/>
            <person name="Alikhan N.F."/>
            <person name="Baker D."/>
            <person name="Gharbi K."/>
            <person name="Hall N."/>
            <person name="Watson M."/>
            <person name="Adriaenssens E.M."/>
            <person name="Foster-Nyarko E."/>
            <person name="Jarju S."/>
            <person name="Secka A."/>
            <person name="Antonio M."/>
            <person name="Oren A."/>
            <person name="Chaudhuri R.R."/>
            <person name="La Ragione R."/>
            <person name="Hildebrand F."/>
            <person name="Pallen M.J."/>
        </authorList>
    </citation>
    <scope>NUCLEOTIDE SEQUENCE</scope>
    <source>
        <strain evidence="5">ChiHecec3B27-6122</strain>
    </source>
</reference>
<dbReference type="InterPro" id="IPR014730">
    <property type="entry name" value="ETF_a/b_N"/>
</dbReference>
<accession>A0A9D1G2T4</accession>
<name>A0A9D1G2T4_9FIRM</name>
<evidence type="ECO:0000256" key="2">
    <source>
        <dbReference type="ARBA" id="ARBA00022630"/>
    </source>
</evidence>
<dbReference type="Pfam" id="PF00766">
    <property type="entry name" value="ETF_alpha"/>
    <property type="match status" value="1"/>
</dbReference>
<evidence type="ECO:0000259" key="4">
    <source>
        <dbReference type="SMART" id="SM00893"/>
    </source>
</evidence>
<dbReference type="EMBL" id="DVJS01000017">
    <property type="protein sequence ID" value="HIS96470.1"/>
    <property type="molecule type" value="Genomic_DNA"/>
</dbReference>
<dbReference type="PANTHER" id="PTHR43153:SF1">
    <property type="entry name" value="ELECTRON TRANSFER FLAVOPROTEIN SUBUNIT ALPHA, MITOCHONDRIAL"/>
    <property type="match status" value="1"/>
</dbReference>
<keyword evidence="2" id="KW-0285">Flavoprotein</keyword>
<comment type="cofactor">
    <cofactor evidence="3">
        <name>FAD</name>
        <dbReference type="ChEBI" id="CHEBI:57692"/>
    </cofactor>
    <text evidence="3">Binds 1 FAD per dimer.</text>
</comment>
<dbReference type="GO" id="GO:0009055">
    <property type="term" value="F:electron transfer activity"/>
    <property type="evidence" value="ECO:0007669"/>
    <property type="project" value="InterPro"/>
</dbReference>
<dbReference type="InterPro" id="IPR014729">
    <property type="entry name" value="Rossmann-like_a/b/a_fold"/>
</dbReference>
<evidence type="ECO:0000256" key="1">
    <source>
        <dbReference type="ARBA" id="ARBA00005817"/>
    </source>
</evidence>
<feature type="binding site" evidence="3">
    <location>
        <begin position="245"/>
        <end position="246"/>
    </location>
    <ligand>
        <name>FAD</name>
        <dbReference type="ChEBI" id="CHEBI:57692"/>
    </ligand>
</feature>